<comment type="caution">
    <text evidence="1">The sequence shown here is derived from an EMBL/GenBank/DDBJ whole genome shotgun (WGS) entry which is preliminary data.</text>
</comment>
<gene>
    <name evidence="1" type="ORF">EDC14_10446</name>
</gene>
<evidence type="ECO:0000313" key="1">
    <source>
        <dbReference type="EMBL" id="TCL57857.1"/>
    </source>
</evidence>
<dbReference type="RefSeq" id="WP_132016953.1">
    <property type="nucleotide sequence ID" value="NZ_SLUN01000044.1"/>
</dbReference>
<accession>A0A4R1QW18</accession>
<dbReference type="AlphaFoldDB" id="A0A4R1QW18"/>
<dbReference type="EMBL" id="SLUN01000044">
    <property type="protein sequence ID" value="TCL57857.1"/>
    <property type="molecule type" value="Genomic_DNA"/>
</dbReference>
<evidence type="ECO:0000313" key="2">
    <source>
        <dbReference type="Proteomes" id="UP000295008"/>
    </source>
</evidence>
<sequence>MKEVFEDLWLVIKTIIEGYVFEQESTGKTGEEKKQAVVTAANDLIDSLAKEAKIAPLLVKLIKFLMPWIVDSLVAKLNFEGKLNAHASGTASATVA</sequence>
<keyword evidence="2" id="KW-1185">Reference proteome</keyword>
<organism evidence="1 2">
    <name type="scientific">Hydrogenispora ethanolica</name>
    <dbReference type="NCBI Taxonomy" id="1082276"/>
    <lineage>
        <taxon>Bacteria</taxon>
        <taxon>Bacillati</taxon>
        <taxon>Bacillota</taxon>
        <taxon>Hydrogenispora</taxon>
    </lineage>
</organism>
<reference evidence="1 2" key="1">
    <citation type="submission" date="2019-03" db="EMBL/GenBank/DDBJ databases">
        <title>Genomic Encyclopedia of Type Strains, Phase IV (KMG-IV): sequencing the most valuable type-strain genomes for metagenomic binning, comparative biology and taxonomic classification.</title>
        <authorList>
            <person name="Goeker M."/>
        </authorList>
    </citation>
    <scope>NUCLEOTIDE SEQUENCE [LARGE SCALE GENOMIC DNA]</scope>
    <source>
        <strain evidence="1 2">LX-B</strain>
    </source>
</reference>
<proteinExistence type="predicted"/>
<dbReference type="Proteomes" id="UP000295008">
    <property type="component" value="Unassembled WGS sequence"/>
</dbReference>
<name>A0A4R1QW18_HYDET</name>
<protein>
    <submittedName>
        <fullName evidence="1">Uncharacterized protein</fullName>
    </submittedName>
</protein>